<evidence type="ECO:0000313" key="14">
    <source>
        <dbReference type="Proteomes" id="UP000441925"/>
    </source>
</evidence>
<accession>A0A6N7VE32</accession>
<dbReference type="GO" id="GO:0004721">
    <property type="term" value="F:phosphoprotein phosphatase activity"/>
    <property type="evidence" value="ECO:0007669"/>
    <property type="project" value="TreeGrafter"/>
</dbReference>
<evidence type="ECO:0000256" key="2">
    <source>
        <dbReference type="ARBA" id="ARBA00004651"/>
    </source>
</evidence>
<dbReference type="PROSITE" id="PS50109">
    <property type="entry name" value="HIS_KIN"/>
    <property type="match status" value="1"/>
</dbReference>
<keyword evidence="10 11" id="KW-0472">Membrane</keyword>
<evidence type="ECO:0000256" key="9">
    <source>
        <dbReference type="ARBA" id="ARBA00023012"/>
    </source>
</evidence>
<keyword evidence="5" id="KW-0808">Transferase</keyword>
<keyword evidence="6 11" id="KW-0812">Transmembrane</keyword>
<dbReference type="GO" id="GO:0005886">
    <property type="term" value="C:plasma membrane"/>
    <property type="evidence" value="ECO:0007669"/>
    <property type="project" value="UniProtKB-SubCell"/>
</dbReference>
<keyword evidence="4" id="KW-1003">Cell membrane</keyword>
<reference evidence="13 14" key="1">
    <citation type="submission" date="2019-08" db="EMBL/GenBank/DDBJ databases">
        <title>In-depth cultivation of the pig gut microbiome towards novel bacterial diversity and tailored functional studies.</title>
        <authorList>
            <person name="Wylensek D."/>
            <person name="Hitch T.C.A."/>
            <person name="Clavel T."/>
        </authorList>
    </citation>
    <scope>NUCLEOTIDE SEQUENCE [LARGE SCALE GENOMIC DNA]</scope>
    <source>
        <strain evidence="13 14">WCA-380-WT-2B</strain>
    </source>
</reference>
<dbReference type="PANTHER" id="PTHR45453:SF2">
    <property type="entry name" value="HISTIDINE KINASE"/>
    <property type="match status" value="1"/>
</dbReference>
<dbReference type="AlphaFoldDB" id="A0A6N7VE32"/>
<dbReference type="EMBL" id="VULQ01000004">
    <property type="protein sequence ID" value="MSS77708.1"/>
    <property type="molecule type" value="Genomic_DNA"/>
</dbReference>
<dbReference type="InterPro" id="IPR005467">
    <property type="entry name" value="His_kinase_dom"/>
</dbReference>
<evidence type="ECO:0000259" key="12">
    <source>
        <dbReference type="PROSITE" id="PS50109"/>
    </source>
</evidence>
<dbReference type="Proteomes" id="UP000441925">
    <property type="component" value="Unassembled WGS sequence"/>
</dbReference>
<dbReference type="Pfam" id="PF02518">
    <property type="entry name" value="HATPase_c"/>
    <property type="match status" value="1"/>
</dbReference>
<comment type="caution">
    <text evidence="13">The sequence shown here is derived from an EMBL/GenBank/DDBJ whole genome shotgun (WGS) entry which is preliminary data.</text>
</comment>
<dbReference type="PANTHER" id="PTHR45453">
    <property type="entry name" value="PHOSPHATE REGULON SENSOR PROTEIN PHOR"/>
    <property type="match status" value="1"/>
</dbReference>
<dbReference type="EC" id="2.7.13.3" evidence="3"/>
<evidence type="ECO:0000256" key="6">
    <source>
        <dbReference type="ARBA" id="ARBA00022692"/>
    </source>
</evidence>
<comment type="catalytic activity">
    <reaction evidence="1">
        <text>ATP + protein L-histidine = ADP + protein N-phospho-L-histidine.</text>
        <dbReference type="EC" id="2.7.13.3"/>
    </reaction>
</comment>
<evidence type="ECO:0000313" key="13">
    <source>
        <dbReference type="EMBL" id="MSS77708.1"/>
    </source>
</evidence>
<keyword evidence="8 11" id="KW-1133">Transmembrane helix</keyword>
<keyword evidence="7 13" id="KW-0418">Kinase</keyword>
<dbReference type="Gene3D" id="3.30.565.10">
    <property type="entry name" value="Histidine kinase-like ATPase, C-terminal domain"/>
    <property type="match status" value="1"/>
</dbReference>
<dbReference type="InterPro" id="IPR050351">
    <property type="entry name" value="BphY/WalK/GraS-like"/>
</dbReference>
<proteinExistence type="predicted"/>
<organism evidence="13 14">
    <name type="scientific">Anaerococcus porci</name>
    <dbReference type="NCBI Taxonomy" id="2652269"/>
    <lineage>
        <taxon>Bacteria</taxon>
        <taxon>Bacillati</taxon>
        <taxon>Bacillota</taxon>
        <taxon>Tissierellia</taxon>
        <taxon>Tissierellales</taxon>
        <taxon>Peptoniphilaceae</taxon>
        <taxon>Anaerococcus</taxon>
    </lineage>
</organism>
<evidence type="ECO:0000256" key="10">
    <source>
        <dbReference type="ARBA" id="ARBA00023136"/>
    </source>
</evidence>
<dbReference type="SMART" id="SM00387">
    <property type="entry name" value="HATPase_c"/>
    <property type="match status" value="1"/>
</dbReference>
<evidence type="ECO:0000256" key="5">
    <source>
        <dbReference type="ARBA" id="ARBA00022679"/>
    </source>
</evidence>
<dbReference type="PRINTS" id="PR00344">
    <property type="entry name" value="BCTRLSENSOR"/>
</dbReference>
<feature type="transmembrane region" description="Helical" evidence="11">
    <location>
        <begin position="12"/>
        <end position="32"/>
    </location>
</feature>
<evidence type="ECO:0000256" key="8">
    <source>
        <dbReference type="ARBA" id="ARBA00022989"/>
    </source>
</evidence>
<comment type="subcellular location">
    <subcellularLocation>
        <location evidence="2">Cell membrane</location>
        <topology evidence="2">Multi-pass membrane protein</topology>
    </subcellularLocation>
</comment>
<keyword evidence="14" id="KW-1185">Reference proteome</keyword>
<keyword evidence="9" id="KW-0902">Two-component regulatory system</keyword>
<dbReference type="RefSeq" id="WP_154540126.1">
    <property type="nucleotide sequence ID" value="NZ_VULQ01000004.1"/>
</dbReference>
<dbReference type="InterPro" id="IPR036890">
    <property type="entry name" value="HATPase_C_sf"/>
</dbReference>
<dbReference type="SUPFAM" id="SSF55874">
    <property type="entry name" value="ATPase domain of HSP90 chaperone/DNA topoisomerase II/histidine kinase"/>
    <property type="match status" value="1"/>
</dbReference>
<sequence>MKKLKNFCSGNKDYIISLIVFSLTFGLISFAFSLDWLIFLYTLALVSFILLILCIVRYVKVQKLLENSEFTYLRDDIYEKHIGEIFKKKDKELKDIVLKSKIRQDDLEGLLTIWTHQIKTPISAISLISQRYDCMDIDLELIKIDDYISSLLSFIKSRRASLDYNFKSFSIESLIKDIAKRYRSFFIEKRLSLNLCIEDEMIVSDPKWLSFVIEQILFNSIKYTEKGFISIRYKENVLEIIDSGIGIKKEDIENIKKFGYSGDTYKRDANSTGIGLFLVDDILAKLGYSYSIKSEPNKGTDFSINLKRNKLIQD</sequence>
<evidence type="ECO:0000256" key="4">
    <source>
        <dbReference type="ARBA" id="ARBA00022475"/>
    </source>
</evidence>
<dbReference type="GO" id="GO:0000155">
    <property type="term" value="F:phosphorelay sensor kinase activity"/>
    <property type="evidence" value="ECO:0007669"/>
    <property type="project" value="TreeGrafter"/>
</dbReference>
<evidence type="ECO:0000256" key="11">
    <source>
        <dbReference type="SAM" id="Phobius"/>
    </source>
</evidence>
<gene>
    <name evidence="13" type="ORF">FYJ26_04670</name>
</gene>
<dbReference type="InterPro" id="IPR003594">
    <property type="entry name" value="HATPase_dom"/>
</dbReference>
<dbReference type="InterPro" id="IPR004358">
    <property type="entry name" value="Sig_transdc_His_kin-like_C"/>
</dbReference>
<evidence type="ECO:0000256" key="7">
    <source>
        <dbReference type="ARBA" id="ARBA00022777"/>
    </source>
</evidence>
<protein>
    <recommendedName>
        <fullName evidence="3">histidine kinase</fullName>
        <ecNumber evidence="3">2.7.13.3</ecNumber>
    </recommendedName>
</protein>
<feature type="domain" description="Histidine kinase" evidence="12">
    <location>
        <begin position="113"/>
        <end position="310"/>
    </location>
</feature>
<feature type="transmembrane region" description="Helical" evidence="11">
    <location>
        <begin position="38"/>
        <end position="59"/>
    </location>
</feature>
<name>A0A6N7VE32_9FIRM</name>
<evidence type="ECO:0000256" key="3">
    <source>
        <dbReference type="ARBA" id="ARBA00012438"/>
    </source>
</evidence>
<evidence type="ECO:0000256" key="1">
    <source>
        <dbReference type="ARBA" id="ARBA00000085"/>
    </source>
</evidence>
<dbReference type="GO" id="GO:0016036">
    <property type="term" value="P:cellular response to phosphate starvation"/>
    <property type="evidence" value="ECO:0007669"/>
    <property type="project" value="TreeGrafter"/>
</dbReference>